<evidence type="ECO:0000313" key="2">
    <source>
        <dbReference type="Proteomes" id="UP000433652"/>
    </source>
</evidence>
<dbReference type="AlphaFoldDB" id="A0A6I4SUQ9"/>
<dbReference type="Proteomes" id="UP000433652">
    <property type="component" value="Unassembled WGS sequence"/>
</dbReference>
<gene>
    <name evidence="1" type="ORF">GRI89_03180</name>
</gene>
<keyword evidence="2" id="KW-1185">Reference proteome</keyword>
<comment type="caution">
    <text evidence="1">The sequence shown here is derived from an EMBL/GenBank/DDBJ whole genome shotgun (WGS) entry which is preliminary data.</text>
</comment>
<dbReference type="RefSeq" id="WP_159792135.1">
    <property type="nucleotide sequence ID" value="NZ_WTYM01000028.1"/>
</dbReference>
<dbReference type="EMBL" id="WTYM01000028">
    <property type="protein sequence ID" value="MXO58546.1"/>
    <property type="molecule type" value="Genomic_DNA"/>
</dbReference>
<evidence type="ECO:0000313" key="1">
    <source>
        <dbReference type="EMBL" id="MXO58546.1"/>
    </source>
</evidence>
<organism evidence="1 2">
    <name type="scientific">Croceibacterium salegens</name>
    <dbReference type="NCBI Taxonomy" id="1737568"/>
    <lineage>
        <taxon>Bacteria</taxon>
        <taxon>Pseudomonadati</taxon>
        <taxon>Pseudomonadota</taxon>
        <taxon>Alphaproteobacteria</taxon>
        <taxon>Sphingomonadales</taxon>
        <taxon>Erythrobacteraceae</taxon>
        <taxon>Croceibacterium</taxon>
    </lineage>
</organism>
<accession>A0A6I4SUQ9</accession>
<sequence>MAKIKEAYTDDRGNLHHSPESAIIADIAAALGRVGDEGGLTNGVAKLILDRREQIERAFADLDKLNEQNPNLVELKDHAKQWPRSA</sequence>
<dbReference type="OrthoDB" id="7507038at2"/>
<proteinExistence type="predicted"/>
<protein>
    <submittedName>
        <fullName evidence="1">Uncharacterized protein</fullName>
    </submittedName>
</protein>
<reference evidence="1 2" key="1">
    <citation type="submission" date="2019-12" db="EMBL/GenBank/DDBJ databases">
        <title>Genomic-based taxomic classification of the family Erythrobacteraceae.</title>
        <authorList>
            <person name="Xu L."/>
        </authorList>
    </citation>
    <scope>NUCLEOTIDE SEQUENCE [LARGE SCALE GENOMIC DNA]</scope>
    <source>
        <strain evidence="1 2">MCCC 1K01500</strain>
    </source>
</reference>
<name>A0A6I4SUQ9_9SPHN</name>